<name>A0ABT3GDE5_9BACT</name>
<feature type="compositionally biased region" description="Basic and acidic residues" evidence="1">
    <location>
        <begin position="34"/>
        <end position="71"/>
    </location>
</feature>
<keyword evidence="3" id="KW-1185">Reference proteome</keyword>
<evidence type="ECO:0008006" key="4">
    <source>
        <dbReference type="Google" id="ProtNLM"/>
    </source>
</evidence>
<dbReference type="Proteomes" id="UP001320876">
    <property type="component" value="Unassembled WGS sequence"/>
</dbReference>
<sequence length="153" mass="16407">MNLRLILPATAAILLAASCTPYTEPPPEEPTDPAQRKPTPEEQEKIRQQREEQKKKDAENQSPDKEKKPEGETTGGTPGELPKNDGGAGDGGGAEKPAAPQKEIPVARPVPGKPGMVFSPFNNKVIDVKGIPSGRLVADPTYPASEKKHFRVP</sequence>
<evidence type="ECO:0000313" key="3">
    <source>
        <dbReference type="Proteomes" id="UP001320876"/>
    </source>
</evidence>
<accession>A0ABT3GDE5</accession>
<evidence type="ECO:0000256" key="1">
    <source>
        <dbReference type="SAM" id="MobiDB-lite"/>
    </source>
</evidence>
<evidence type="ECO:0000313" key="2">
    <source>
        <dbReference type="EMBL" id="MCW1921574.1"/>
    </source>
</evidence>
<dbReference type="RefSeq" id="WP_264485683.1">
    <property type="nucleotide sequence ID" value="NZ_JAPDDT010000001.1"/>
</dbReference>
<dbReference type="PROSITE" id="PS51257">
    <property type="entry name" value="PROKAR_LIPOPROTEIN"/>
    <property type="match status" value="1"/>
</dbReference>
<gene>
    <name evidence="2" type="ORF">OKA05_03350</name>
</gene>
<organism evidence="2 3">
    <name type="scientific">Luteolibacter arcticus</name>
    <dbReference type="NCBI Taxonomy" id="1581411"/>
    <lineage>
        <taxon>Bacteria</taxon>
        <taxon>Pseudomonadati</taxon>
        <taxon>Verrucomicrobiota</taxon>
        <taxon>Verrucomicrobiia</taxon>
        <taxon>Verrucomicrobiales</taxon>
        <taxon>Verrucomicrobiaceae</taxon>
        <taxon>Luteolibacter</taxon>
    </lineage>
</organism>
<protein>
    <recommendedName>
        <fullName evidence="4">Lipoprotein</fullName>
    </recommendedName>
</protein>
<feature type="region of interest" description="Disordered" evidence="1">
    <location>
        <begin position="18"/>
        <end position="114"/>
    </location>
</feature>
<reference evidence="2 3" key="1">
    <citation type="submission" date="2022-10" db="EMBL/GenBank/DDBJ databases">
        <title>Luteolibacter arcticus strain CCTCC AB 2014275, whole genome shotgun sequencing project.</title>
        <authorList>
            <person name="Zhao G."/>
            <person name="Shen L."/>
        </authorList>
    </citation>
    <scope>NUCLEOTIDE SEQUENCE [LARGE SCALE GENOMIC DNA]</scope>
    <source>
        <strain evidence="2 3">CCTCC AB 2014275</strain>
    </source>
</reference>
<dbReference type="EMBL" id="JAPDDT010000001">
    <property type="protein sequence ID" value="MCW1921574.1"/>
    <property type="molecule type" value="Genomic_DNA"/>
</dbReference>
<proteinExistence type="predicted"/>
<feature type="region of interest" description="Disordered" evidence="1">
    <location>
        <begin position="133"/>
        <end position="153"/>
    </location>
</feature>
<comment type="caution">
    <text evidence="2">The sequence shown here is derived from an EMBL/GenBank/DDBJ whole genome shotgun (WGS) entry which is preliminary data.</text>
</comment>